<evidence type="ECO:0000256" key="7">
    <source>
        <dbReference type="SAM" id="MobiDB-lite"/>
    </source>
</evidence>
<evidence type="ECO:0000313" key="10">
    <source>
        <dbReference type="Proteomes" id="UP001204833"/>
    </source>
</evidence>
<keyword evidence="5" id="KW-0653">Protein transport</keyword>
<gene>
    <name evidence="9" type="ORF">KGF57_001459</name>
</gene>
<dbReference type="PROSITE" id="PS50166">
    <property type="entry name" value="IMPORTIN_B_NT"/>
    <property type="match status" value="1"/>
</dbReference>
<dbReference type="GO" id="GO:0005829">
    <property type="term" value="C:cytosol"/>
    <property type="evidence" value="ECO:0007669"/>
    <property type="project" value="TreeGrafter"/>
</dbReference>
<comment type="caution">
    <text evidence="9">The sequence shown here is derived from an EMBL/GenBank/DDBJ whole genome shotgun (WGS) entry which is preliminary data.</text>
</comment>
<reference evidence="9 10" key="1">
    <citation type="journal article" date="2022" name="DNA Res.">
        <title>Genome analysis of five recently described species of the CUG-Ser clade uncovers Candida theae as a new hybrid lineage with pathogenic potential in the Candida parapsilosis species complex.</title>
        <authorList>
            <person name="Mixao V."/>
            <person name="Del Olmo V."/>
            <person name="Hegedusova E."/>
            <person name="Saus E."/>
            <person name="Pryszcz L."/>
            <person name="Cillingova A."/>
            <person name="Nosek J."/>
            <person name="Gabaldon T."/>
        </authorList>
    </citation>
    <scope>NUCLEOTIDE SEQUENCE [LARGE SCALE GENOMIC DNA]</scope>
    <source>
        <strain evidence="9 10">CBS 12239</strain>
    </source>
</reference>
<dbReference type="PANTHER" id="PTHR10997">
    <property type="entry name" value="IMPORTIN-7, 8, 11"/>
    <property type="match status" value="1"/>
</dbReference>
<protein>
    <submittedName>
        <fullName evidence="9">NMD5</fullName>
    </submittedName>
</protein>
<evidence type="ECO:0000256" key="1">
    <source>
        <dbReference type="ARBA" id="ARBA00004123"/>
    </source>
</evidence>
<evidence type="ECO:0000256" key="5">
    <source>
        <dbReference type="ARBA" id="ARBA00022927"/>
    </source>
</evidence>
<dbReference type="Proteomes" id="UP001204833">
    <property type="component" value="Unassembled WGS sequence"/>
</dbReference>
<dbReference type="Pfam" id="PF03810">
    <property type="entry name" value="IBN_N"/>
    <property type="match status" value="1"/>
</dbReference>
<feature type="region of interest" description="Disordered" evidence="7">
    <location>
        <begin position="916"/>
        <end position="937"/>
    </location>
</feature>
<evidence type="ECO:0000256" key="4">
    <source>
        <dbReference type="ARBA" id="ARBA00022490"/>
    </source>
</evidence>
<organism evidence="9 10">
    <name type="scientific">Candida theae</name>
    <dbReference type="NCBI Taxonomy" id="1198502"/>
    <lineage>
        <taxon>Eukaryota</taxon>
        <taxon>Fungi</taxon>
        <taxon>Dikarya</taxon>
        <taxon>Ascomycota</taxon>
        <taxon>Saccharomycotina</taxon>
        <taxon>Pichiomycetes</taxon>
        <taxon>Debaryomycetaceae</taxon>
        <taxon>Candida/Lodderomyces clade</taxon>
        <taxon>Candida</taxon>
    </lineage>
</organism>
<dbReference type="RefSeq" id="XP_051610036.1">
    <property type="nucleotide sequence ID" value="XM_051750666.1"/>
</dbReference>
<keyword evidence="4" id="KW-0963">Cytoplasm</keyword>
<proteinExistence type="predicted"/>
<dbReference type="InterPro" id="IPR016024">
    <property type="entry name" value="ARM-type_fold"/>
</dbReference>
<accession>A0AAD5FZW5</accession>
<dbReference type="AlphaFoldDB" id="A0AAD5FZW5"/>
<dbReference type="GO" id="GO:0031267">
    <property type="term" value="F:small GTPase binding"/>
    <property type="evidence" value="ECO:0007669"/>
    <property type="project" value="InterPro"/>
</dbReference>
<keyword evidence="10" id="KW-1185">Reference proteome</keyword>
<keyword evidence="3" id="KW-0813">Transport</keyword>
<dbReference type="InterPro" id="IPR001494">
    <property type="entry name" value="Importin-beta_N"/>
</dbReference>
<sequence length="1057" mass="120180">MATTINTSVILDCFAGTLLTDVQSRTDAETKLRELSKQPGFLGCCLDILAQAETPGHVKKAAAVYFKNRIIKFWNLKDDSGTLRIDNDERPVIKDRLLPVILVCDYHIKQQLIPVLRLLISLEFESWNSLLQQTGELLAQSQNSDEYLYTAMLCFTEICRKFKWTDNEAKKPKMYSLVDEVFPFLLIIGDSIVKSVLDGQEITELKAEILKMILKSYKFVTYYDFPESLRTRDQVFAWGQFHASVINMSPPSYVTSSDITEQEKSFLQVSKCYKWAIANILRLFTRYASSNTLSRKVSYKDFHDLFITEFIPRFIEQFLAIIEEYCHGKRWLGLTALYQILEFLSHCIVEQTTWKLIKPYFETLVTHLVYPVIVPTDQVLEIYDEDPQEYINLCFDITGDYNNAESAALGFIATALHKRRKSCLQPITNLIQNELTSLQQSPEETLEVAKKKEGLLRILGNISGYLPKDASIEPVLSSLVIPNLNSKHDFLKARAVEVCSQFSDVEFTNQQTLSVLVHGILQNFNDSEVSLPVQFNSALAIQGFIEVDAFKQTLATIVLPTMSKLLEMSNEIDNDAISVVMQECVENFSEQLQPFGVDLMSKLVSQFMRLAMELNDASKVEVDDFDGNYDDQGDKSMAAVGFINTMITVLLSFENSQEICIKLEEITSPVISFVLGNQMDEFYAEVGELMDNSIFLLRSVTPCMWSNFELLYKSFEDGSALMYVEELMPCLQNFLIHGKQELKGNDALSMSMYSIWSMIISDEDGLGVADINFALEFTQTFVLSLEEKANPYITSLIKFAFENFGKLENRRLTSALAVNVFNVIVACLIYNDQEVIMLLQQANHFVEFFNKWFEMIPQLTRVYDLKLALLGLVNLSKVNSLPQEIIQEISHKYVNVLKSLSKAIPELEKKRNDINGLNGATQALPSSTSFGNDGDDEWEEDFEDIEANEAGHEDHDSRSLSMGESVDDLDEETIRKYTDFLASQNADLAHSGFYSDTDEELFDDPLATTPLDGVNVFEVFKVYLHDLQQSDANHFQKLFGNLSEDEQKFIADAITIE</sequence>
<dbReference type="InterPro" id="IPR011989">
    <property type="entry name" value="ARM-like"/>
</dbReference>
<dbReference type="GO" id="GO:0006606">
    <property type="term" value="P:protein import into nucleus"/>
    <property type="evidence" value="ECO:0007669"/>
    <property type="project" value="TreeGrafter"/>
</dbReference>
<dbReference type="PANTHER" id="PTHR10997:SF18">
    <property type="entry name" value="D-IMPORTIN 7_RANBP7"/>
    <property type="match status" value="1"/>
</dbReference>
<evidence type="ECO:0000256" key="3">
    <source>
        <dbReference type="ARBA" id="ARBA00022448"/>
    </source>
</evidence>
<feature type="compositionally biased region" description="Polar residues" evidence="7">
    <location>
        <begin position="918"/>
        <end position="929"/>
    </location>
</feature>
<dbReference type="Gene3D" id="1.25.10.10">
    <property type="entry name" value="Leucine-rich Repeat Variant"/>
    <property type="match status" value="1"/>
</dbReference>
<dbReference type="EMBL" id="JAIHNG010000067">
    <property type="protein sequence ID" value="KAI5962725.1"/>
    <property type="molecule type" value="Genomic_DNA"/>
</dbReference>
<feature type="domain" description="Importin N-terminal" evidence="8">
    <location>
        <begin position="28"/>
        <end position="103"/>
    </location>
</feature>
<dbReference type="SUPFAM" id="SSF48371">
    <property type="entry name" value="ARM repeat"/>
    <property type="match status" value="1"/>
</dbReference>
<dbReference type="GO" id="GO:0005635">
    <property type="term" value="C:nuclear envelope"/>
    <property type="evidence" value="ECO:0007669"/>
    <property type="project" value="TreeGrafter"/>
</dbReference>
<evidence type="ECO:0000256" key="6">
    <source>
        <dbReference type="ARBA" id="ARBA00023242"/>
    </source>
</evidence>
<evidence type="ECO:0000259" key="8">
    <source>
        <dbReference type="PROSITE" id="PS50166"/>
    </source>
</evidence>
<comment type="subcellular location">
    <subcellularLocation>
        <location evidence="2">Cytoplasm</location>
    </subcellularLocation>
    <subcellularLocation>
        <location evidence="1">Nucleus</location>
    </subcellularLocation>
</comment>
<name>A0AAD5FZW5_9ASCO</name>
<evidence type="ECO:0000256" key="2">
    <source>
        <dbReference type="ARBA" id="ARBA00004496"/>
    </source>
</evidence>
<dbReference type="GeneID" id="76149518"/>
<evidence type="ECO:0000313" key="9">
    <source>
        <dbReference type="EMBL" id="KAI5962725.1"/>
    </source>
</evidence>
<keyword evidence="6" id="KW-0539">Nucleus</keyword>
<dbReference type="SMART" id="SM00913">
    <property type="entry name" value="IBN_N"/>
    <property type="match status" value="1"/>
</dbReference>